<organism evidence="1">
    <name type="scientific">uncultured Mycobacterium sp</name>
    <dbReference type="NCBI Taxonomy" id="171292"/>
    <lineage>
        <taxon>Bacteria</taxon>
        <taxon>Bacillati</taxon>
        <taxon>Actinomycetota</taxon>
        <taxon>Actinomycetes</taxon>
        <taxon>Mycobacteriales</taxon>
        <taxon>Mycobacteriaceae</taxon>
        <taxon>Mycobacterium</taxon>
        <taxon>environmental samples</taxon>
    </lineage>
</organism>
<protein>
    <submittedName>
        <fullName evidence="1">Uncharacterized protein</fullName>
    </submittedName>
</protein>
<dbReference type="EMBL" id="FLQS01000036">
    <property type="protein sequence ID" value="SBS77349.1"/>
    <property type="molecule type" value="Genomic_DNA"/>
</dbReference>
<proteinExistence type="predicted"/>
<dbReference type="AlphaFoldDB" id="A0A1Y5PJ79"/>
<gene>
    <name evidence="1" type="ORF">MHPYR_410059</name>
</gene>
<reference evidence="1" key="1">
    <citation type="submission" date="2016-03" db="EMBL/GenBank/DDBJ databases">
        <authorList>
            <person name="Ploux O."/>
        </authorList>
    </citation>
    <scope>NUCLEOTIDE SEQUENCE</scope>
    <source>
        <strain evidence="1">UC10</strain>
    </source>
</reference>
<evidence type="ECO:0000313" key="1">
    <source>
        <dbReference type="EMBL" id="SBS77349.1"/>
    </source>
</evidence>
<accession>A0A1Y5PJ79</accession>
<sequence length="92" mass="10234">MTDFPLLDANYAAANAEVGREVVADLGVIEPRIDETDSWITLPMRLVYDQAGGLHIELGPYAIDQRDIPKLREAIRQYDLANQGGPGLRRVQ</sequence>
<name>A0A1Y5PJ79_9MYCO</name>